<feature type="region of interest" description="Disordered" evidence="1">
    <location>
        <begin position="1"/>
        <end position="43"/>
    </location>
</feature>
<dbReference type="AlphaFoldDB" id="A0A9Q3BAE5"/>
<protein>
    <submittedName>
        <fullName evidence="2">Uncharacterized protein</fullName>
    </submittedName>
</protein>
<feature type="compositionally biased region" description="Polar residues" evidence="1">
    <location>
        <begin position="118"/>
        <end position="141"/>
    </location>
</feature>
<sequence>MPIEESVQSSQRGGVGNIPKPLAGGHESLLTHQELSGSGEDHRSLRRLHPILLQRKCQKYKELVEKSKSFIHRPQEGVGNDPSFGDRRPSGVYQLQTSSRSVQGQAQKTSEETERSQEPSGQRQRQRKLAQTSPTRVQDPQIGTFSCGQCLQYGQNSYGIQSQGEGKDEQDFSMRIIQEIQFVNTSINVELGKLDAKLTKIKLDINDLKKNDRHSSEWYQSSIAKLDSITNACDIIESKCQVQDDEIGEISISNINEQLTILRHQVLEIIKNNNQFATNLEKSDSERQKLNNEIIANVEKIYKNYEPHVPRHSTPLNEEKLPVKGSLTPFSRRKCYLCKRYSQNGEKANILW</sequence>
<feature type="region of interest" description="Disordered" evidence="1">
    <location>
        <begin position="71"/>
        <end position="141"/>
    </location>
</feature>
<accession>A0A9Q3BAE5</accession>
<dbReference type="Proteomes" id="UP000765509">
    <property type="component" value="Unassembled WGS sequence"/>
</dbReference>
<dbReference type="EMBL" id="AVOT02000175">
    <property type="protein sequence ID" value="MBW0461533.1"/>
    <property type="molecule type" value="Genomic_DNA"/>
</dbReference>
<gene>
    <name evidence="2" type="ORF">O181_001248</name>
</gene>
<evidence type="ECO:0000313" key="3">
    <source>
        <dbReference type="Proteomes" id="UP000765509"/>
    </source>
</evidence>
<proteinExistence type="predicted"/>
<feature type="compositionally biased region" description="Polar residues" evidence="1">
    <location>
        <begin position="93"/>
        <end position="108"/>
    </location>
</feature>
<evidence type="ECO:0000256" key="1">
    <source>
        <dbReference type="SAM" id="MobiDB-lite"/>
    </source>
</evidence>
<organism evidence="2 3">
    <name type="scientific">Austropuccinia psidii MF-1</name>
    <dbReference type="NCBI Taxonomy" id="1389203"/>
    <lineage>
        <taxon>Eukaryota</taxon>
        <taxon>Fungi</taxon>
        <taxon>Dikarya</taxon>
        <taxon>Basidiomycota</taxon>
        <taxon>Pucciniomycotina</taxon>
        <taxon>Pucciniomycetes</taxon>
        <taxon>Pucciniales</taxon>
        <taxon>Sphaerophragmiaceae</taxon>
        <taxon>Austropuccinia</taxon>
    </lineage>
</organism>
<evidence type="ECO:0000313" key="2">
    <source>
        <dbReference type="EMBL" id="MBW0461533.1"/>
    </source>
</evidence>
<comment type="caution">
    <text evidence="2">The sequence shown here is derived from an EMBL/GenBank/DDBJ whole genome shotgun (WGS) entry which is preliminary data.</text>
</comment>
<reference evidence="2" key="1">
    <citation type="submission" date="2021-03" db="EMBL/GenBank/DDBJ databases">
        <title>Draft genome sequence of rust myrtle Austropuccinia psidii MF-1, a brazilian biotype.</title>
        <authorList>
            <person name="Quecine M.C."/>
            <person name="Pachon D.M.R."/>
            <person name="Bonatelli M.L."/>
            <person name="Correr F.H."/>
            <person name="Franceschini L.M."/>
            <person name="Leite T.F."/>
            <person name="Margarido G.R.A."/>
            <person name="Almeida C.A."/>
            <person name="Ferrarezi J.A."/>
            <person name="Labate C.A."/>
        </authorList>
    </citation>
    <scope>NUCLEOTIDE SEQUENCE</scope>
    <source>
        <strain evidence="2">MF-1</strain>
    </source>
</reference>
<keyword evidence="3" id="KW-1185">Reference proteome</keyword>
<name>A0A9Q3BAE5_9BASI</name>
<feature type="compositionally biased region" description="Polar residues" evidence="1">
    <location>
        <begin position="1"/>
        <end position="12"/>
    </location>
</feature>